<keyword evidence="2" id="KW-1185">Reference proteome</keyword>
<name>A0A4Q9L633_9MICR</name>
<accession>A0A4Q9L633</accession>
<proteinExistence type="predicted"/>
<organism evidence="1 2">
    <name type="scientific">Hamiltosporidium magnivora</name>
    <dbReference type="NCBI Taxonomy" id="148818"/>
    <lineage>
        <taxon>Eukaryota</taxon>
        <taxon>Fungi</taxon>
        <taxon>Fungi incertae sedis</taxon>
        <taxon>Microsporidia</taxon>
        <taxon>Dubosqiidae</taxon>
        <taxon>Hamiltosporidium</taxon>
    </lineage>
</organism>
<dbReference type="Proteomes" id="UP000291404">
    <property type="component" value="Unassembled WGS sequence"/>
</dbReference>
<sequence length="113" mass="13397">MVENKKIRRLQNHFGTQRNFKKRAQYFKTLLNGIEEDKLEEEECPDHYTANKKLEIEDKKTTSNPTFKETITAILSLGNHRSLKLIKYEGNELLEDINKLMQIISNKEKILEF</sequence>
<reference evidence="1 2" key="1">
    <citation type="submission" date="2017-12" db="EMBL/GenBank/DDBJ databases">
        <authorList>
            <person name="Pombert J.-F."/>
            <person name="Haag K.L."/>
            <person name="Ebert D."/>
        </authorList>
    </citation>
    <scope>NUCLEOTIDE SEQUENCE [LARGE SCALE GENOMIC DNA]</scope>
    <source>
        <strain evidence="1">BE-OM-2</strain>
    </source>
</reference>
<dbReference type="AlphaFoldDB" id="A0A4Q9L633"/>
<dbReference type="VEuPathDB" id="MicrosporidiaDB:CWI36_1143p0010"/>
<dbReference type="EMBL" id="PITI01001143">
    <property type="protein sequence ID" value="TBU02311.1"/>
    <property type="molecule type" value="Genomic_DNA"/>
</dbReference>
<protein>
    <submittedName>
        <fullName evidence="1">Uncharacterized protein</fullName>
    </submittedName>
</protein>
<gene>
    <name evidence="1" type="ORF">CWI36_1143p0010</name>
</gene>
<evidence type="ECO:0000313" key="1">
    <source>
        <dbReference type="EMBL" id="TBU02311.1"/>
    </source>
</evidence>
<comment type="caution">
    <text evidence="1">The sequence shown here is derived from an EMBL/GenBank/DDBJ whole genome shotgun (WGS) entry which is preliminary data.</text>
</comment>
<evidence type="ECO:0000313" key="2">
    <source>
        <dbReference type="Proteomes" id="UP000291404"/>
    </source>
</evidence>